<name>A0A4D6M3U2_VIGUN</name>
<reference evidence="1 2" key="1">
    <citation type="submission" date="2019-04" db="EMBL/GenBank/DDBJ databases">
        <title>An improved genome assembly and genetic linkage map for asparagus bean, Vigna unguiculata ssp. sesquipedialis.</title>
        <authorList>
            <person name="Xia Q."/>
            <person name="Zhang R."/>
            <person name="Dong Y."/>
        </authorList>
    </citation>
    <scope>NUCLEOTIDE SEQUENCE [LARGE SCALE GENOMIC DNA]</scope>
    <source>
        <tissue evidence="1">Leaf</tissue>
    </source>
</reference>
<organism evidence="1 2">
    <name type="scientific">Vigna unguiculata</name>
    <name type="common">Cowpea</name>
    <dbReference type="NCBI Taxonomy" id="3917"/>
    <lineage>
        <taxon>Eukaryota</taxon>
        <taxon>Viridiplantae</taxon>
        <taxon>Streptophyta</taxon>
        <taxon>Embryophyta</taxon>
        <taxon>Tracheophyta</taxon>
        <taxon>Spermatophyta</taxon>
        <taxon>Magnoliopsida</taxon>
        <taxon>eudicotyledons</taxon>
        <taxon>Gunneridae</taxon>
        <taxon>Pentapetalae</taxon>
        <taxon>rosids</taxon>
        <taxon>fabids</taxon>
        <taxon>Fabales</taxon>
        <taxon>Fabaceae</taxon>
        <taxon>Papilionoideae</taxon>
        <taxon>50 kb inversion clade</taxon>
        <taxon>NPAAA clade</taxon>
        <taxon>indigoferoid/millettioid clade</taxon>
        <taxon>Phaseoleae</taxon>
        <taxon>Vigna</taxon>
    </lineage>
</organism>
<evidence type="ECO:0000313" key="2">
    <source>
        <dbReference type="Proteomes" id="UP000501690"/>
    </source>
</evidence>
<keyword evidence="2" id="KW-1185">Reference proteome</keyword>
<accession>A0A4D6M3U2</accession>
<dbReference type="EMBL" id="CP039350">
    <property type="protein sequence ID" value="QCD95420.1"/>
    <property type="molecule type" value="Genomic_DNA"/>
</dbReference>
<gene>
    <name evidence="1" type="ORF">DEO72_LG6g113</name>
</gene>
<evidence type="ECO:0000313" key="1">
    <source>
        <dbReference type="EMBL" id="QCD95420.1"/>
    </source>
</evidence>
<dbReference type="AlphaFoldDB" id="A0A4D6M3U2"/>
<dbReference type="Proteomes" id="UP000501690">
    <property type="component" value="Linkage Group LG6"/>
</dbReference>
<proteinExistence type="predicted"/>
<protein>
    <submittedName>
        <fullName evidence="1">Uncharacterized protein</fullName>
    </submittedName>
</protein>
<sequence>MQVRVCRSVSGSRVEARGVSRMVKVVVAAGSDAMAVMVRCVVTGAVKHGDAVMSDAMVCCRKLVARWLKAALQLVRGDDGWMREDGFSSHIPEAKKSLYGSRSFATETSRPNMPRV</sequence>